<dbReference type="EMBL" id="KZ806145">
    <property type="protein sequence ID" value="PVH90703.1"/>
    <property type="molecule type" value="Genomic_DNA"/>
</dbReference>
<gene>
    <name evidence="2" type="ORF">DM02DRAFT_415582</name>
</gene>
<evidence type="ECO:0000256" key="1">
    <source>
        <dbReference type="SAM" id="MobiDB-lite"/>
    </source>
</evidence>
<name>A0A2V1CZQ5_9PLEO</name>
<keyword evidence="3" id="KW-1185">Reference proteome</keyword>
<feature type="compositionally biased region" description="Basic and acidic residues" evidence="1">
    <location>
        <begin position="95"/>
        <end position="104"/>
    </location>
</feature>
<feature type="region of interest" description="Disordered" evidence="1">
    <location>
        <begin position="1"/>
        <end position="104"/>
    </location>
</feature>
<proteinExistence type="predicted"/>
<feature type="compositionally biased region" description="Polar residues" evidence="1">
    <location>
        <begin position="12"/>
        <end position="39"/>
    </location>
</feature>
<dbReference type="AlphaFoldDB" id="A0A2V1CZQ5"/>
<sequence>MDTSHGGLQYIRRTTGQYPPVFQSTMRSIEPISVQTSSTEKSRSEAMANRVSSPPSPPNPLGGSSLESSQANSLGDFKQSPSPLPCEQVQTSKKRKEDSATEIDQDAKLNDLEACRAKTTEKISTMIQSLERAEKHIKSIKDAWIKVRERLLANPYLVATIDQYSLDITENVLEKLGMSPFPPPEIDIQVGHGRPIRNSTESFYVKDNEN</sequence>
<protein>
    <submittedName>
        <fullName evidence="2">Uncharacterized protein</fullName>
    </submittedName>
</protein>
<organism evidence="2 3">
    <name type="scientific">Periconia macrospinosa</name>
    <dbReference type="NCBI Taxonomy" id="97972"/>
    <lineage>
        <taxon>Eukaryota</taxon>
        <taxon>Fungi</taxon>
        <taxon>Dikarya</taxon>
        <taxon>Ascomycota</taxon>
        <taxon>Pezizomycotina</taxon>
        <taxon>Dothideomycetes</taxon>
        <taxon>Pleosporomycetidae</taxon>
        <taxon>Pleosporales</taxon>
        <taxon>Massarineae</taxon>
        <taxon>Periconiaceae</taxon>
        <taxon>Periconia</taxon>
    </lineage>
</organism>
<dbReference type="Proteomes" id="UP000244855">
    <property type="component" value="Unassembled WGS sequence"/>
</dbReference>
<accession>A0A2V1CZQ5</accession>
<evidence type="ECO:0000313" key="3">
    <source>
        <dbReference type="Proteomes" id="UP000244855"/>
    </source>
</evidence>
<reference evidence="2 3" key="1">
    <citation type="journal article" date="2018" name="Sci. Rep.">
        <title>Comparative genomics provides insights into the lifestyle and reveals functional heterogeneity of dark septate endophytic fungi.</title>
        <authorList>
            <person name="Knapp D.G."/>
            <person name="Nemeth J.B."/>
            <person name="Barry K."/>
            <person name="Hainaut M."/>
            <person name="Henrissat B."/>
            <person name="Johnson J."/>
            <person name="Kuo A."/>
            <person name="Lim J.H.P."/>
            <person name="Lipzen A."/>
            <person name="Nolan M."/>
            <person name="Ohm R.A."/>
            <person name="Tamas L."/>
            <person name="Grigoriev I.V."/>
            <person name="Spatafora J.W."/>
            <person name="Nagy L.G."/>
            <person name="Kovacs G.M."/>
        </authorList>
    </citation>
    <scope>NUCLEOTIDE SEQUENCE [LARGE SCALE GENOMIC DNA]</scope>
    <source>
        <strain evidence="2 3">DSE2036</strain>
    </source>
</reference>
<evidence type="ECO:0000313" key="2">
    <source>
        <dbReference type="EMBL" id="PVH90703.1"/>
    </source>
</evidence>